<keyword evidence="12" id="KW-1185">Reference proteome</keyword>
<evidence type="ECO:0000256" key="9">
    <source>
        <dbReference type="RuleBase" id="RU000304"/>
    </source>
</evidence>
<dbReference type="Proteomes" id="UP000095023">
    <property type="component" value="Unassembled WGS sequence"/>
</dbReference>
<evidence type="ECO:0000256" key="8">
    <source>
        <dbReference type="PROSITE-ProRule" id="PRU10141"/>
    </source>
</evidence>
<dbReference type="Gene3D" id="3.30.200.20">
    <property type="entry name" value="Phosphorylase Kinase, domain 1"/>
    <property type="match status" value="1"/>
</dbReference>
<evidence type="ECO:0000256" key="5">
    <source>
        <dbReference type="ARBA" id="ARBA00022741"/>
    </source>
</evidence>
<dbReference type="Gene3D" id="1.10.510.10">
    <property type="entry name" value="Transferase(Phosphotransferase) domain 1"/>
    <property type="match status" value="1"/>
</dbReference>
<comment type="similarity">
    <text evidence="2">Belongs to the protein kinase superfamily. CMGC Ser/Thr protein kinase family. MNB/DYRK subfamily.</text>
</comment>
<comment type="similarity">
    <text evidence="1">Belongs to the protein kinase superfamily. CMGC Ser/Thr protein kinase family. CDC2/CDKX subfamily.</text>
</comment>
<name>A0A1E4TLT7_9ASCO</name>
<evidence type="ECO:0000259" key="10">
    <source>
        <dbReference type="PROSITE" id="PS50011"/>
    </source>
</evidence>
<dbReference type="InterPro" id="IPR011009">
    <property type="entry name" value="Kinase-like_dom_sf"/>
</dbReference>
<dbReference type="PANTHER" id="PTHR24058:SF22">
    <property type="entry name" value="DUAL SPECIFICITY TYROSINE-PHOSPHORYLATION-REGULATED KINASE 4"/>
    <property type="match status" value="1"/>
</dbReference>
<evidence type="ECO:0000256" key="2">
    <source>
        <dbReference type="ARBA" id="ARBA00008867"/>
    </source>
</evidence>
<protein>
    <recommendedName>
        <fullName evidence="10">Protein kinase domain-containing protein</fullName>
    </recommendedName>
</protein>
<keyword evidence="4" id="KW-0808">Transferase</keyword>
<dbReference type="PROSITE" id="PS50011">
    <property type="entry name" value="PROTEIN_KINASE_DOM"/>
    <property type="match status" value="1"/>
</dbReference>
<evidence type="ECO:0000256" key="7">
    <source>
        <dbReference type="ARBA" id="ARBA00022840"/>
    </source>
</evidence>
<keyword evidence="5 8" id="KW-0547">Nucleotide-binding</keyword>
<reference evidence="12" key="1">
    <citation type="submission" date="2016-02" db="EMBL/GenBank/DDBJ databases">
        <title>Comparative genomics of biotechnologically important yeasts.</title>
        <authorList>
            <consortium name="DOE Joint Genome Institute"/>
            <person name="Riley R."/>
            <person name="Haridas S."/>
            <person name="Wolfe K.H."/>
            <person name="Lopes M.R."/>
            <person name="Hittinger C.T."/>
            <person name="Goker M."/>
            <person name="Salamov A."/>
            <person name="Wisecaver J."/>
            <person name="Long T.M."/>
            <person name="Aerts A.L."/>
            <person name="Barry K."/>
            <person name="Choi C."/>
            <person name="Clum A."/>
            <person name="Coughlan A.Y."/>
            <person name="Deshpande S."/>
            <person name="Douglass A.P."/>
            <person name="Hanson S.J."/>
            <person name="Klenk H.-P."/>
            <person name="Labutti K."/>
            <person name="Lapidus A."/>
            <person name="Lindquist E."/>
            <person name="Lipzen A."/>
            <person name="Meier-Kolthoff J.P."/>
            <person name="Ohm R.A."/>
            <person name="Otillar R.P."/>
            <person name="Pangilinan J."/>
            <person name="Peng Y."/>
            <person name="Rokas A."/>
            <person name="Rosa C.A."/>
            <person name="Scheuner C."/>
            <person name="Sibirny A.A."/>
            <person name="Slot J.C."/>
            <person name="Stielow J.B."/>
            <person name="Sun H."/>
            <person name="Kurtzman C.P."/>
            <person name="Blackwell M."/>
            <person name="Jeffries T.W."/>
            <person name="Grigoriev I.V."/>
        </authorList>
    </citation>
    <scope>NUCLEOTIDE SEQUENCE [LARGE SCALE GENOMIC DNA]</scope>
    <source>
        <strain evidence="12">NRRL Y-17796</strain>
    </source>
</reference>
<proteinExistence type="inferred from homology"/>
<evidence type="ECO:0000256" key="4">
    <source>
        <dbReference type="ARBA" id="ARBA00022679"/>
    </source>
</evidence>
<dbReference type="CDD" id="cd14210">
    <property type="entry name" value="PKc_DYRK"/>
    <property type="match status" value="1"/>
</dbReference>
<keyword evidence="6" id="KW-0418">Kinase</keyword>
<dbReference type="PROSITE" id="PS00108">
    <property type="entry name" value="PROTEIN_KINASE_ST"/>
    <property type="match status" value="1"/>
</dbReference>
<dbReference type="Pfam" id="PF00069">
    <property type="entry name" value="Pkinase"/>
    <property type="match status" value="1"/>
</dbReference>
<gene>
    <name evidence="11" type="ORF">CANCADRAFT_20444</name>
</gene>
<dbReference type="InterPro" id="IPR000719">
    <property type="entry name" value="Prot_kinase_dom"/>
</dbReference>
<dbReference type="PROSITE" id="PS00107">
    <property type="entry name" value="PROTEIN_KINASE_ATP"/>
    <property type="match status" value="1"/>
</dbReference>
<keyword evidence="3 9" id="KW-0723">Serine/threonine-protein kinase</keyword>
<dbReference type="OrthoDB" id="9332038at2759"/>
<dbReference type="AlphaFoldDB" id="A0A1E4TLT7"/>
<keyword evidence="7 8" id="KW-0067">ATP-binding</keyword>
<feature type="non-terminal residue" evidence="11">
    <location>
        <position position="356"/>
    </location>
</feature>
<evidence type="ECO:0000256" key="1">
    <source>
        <dbReference type="ARBA" id="ARBA00006485"/>
    </source>
</evidence>
<feature type="binding site" evidence="8">
    <location>
        <position position="87"/>
    </location>
    <ligand>
        <name>ATP</name>
        <dbReference type="ChEBI" id="CHEBI:30616"/>
    </ligand>
</feature>
<evidence type="ECO:0000313" key="12">
    <source>
        <dbReference type="Proteomes" id="UP000095023"/>
    </source>
</evidence>
<dbReference type="SUPFAM" id="SSF56112">
    <property type="entry name" value="Protein kinase-like (PK-like)"/>
    <property type="match status" value="1"/>
</dbReference>
<feature type="non-terminal residue" evidence="11">
    <location>
        <position position="1"/>
    </location>
</feature>
<dbReference type="PANTHER" id="PTHR24058">
    <property type="entry name" value="DUAL SPECIFICITY PROTEIN KINASE"/>
    <property type="match status" value="1"/>
</dbReference>
<dbReference type="SMART" id="SM00220">
    <property type="entry name" value="S_TKc"/>
    <property type="match status" value="1"/>
</dbReference>
<feature type="domain" description="Protein kinase" evidence="10">
    <location>
        <begin position="58"/>
        <end position="354"/>
    </location>
</feature>
<accession>A0A1E4TLT7</accession>
<dbReference type="FunFam" id="1.10.510.10:FF:000624">
    <property type="entry name" value="Mitogen-activated protein kinase"/>
    <property type="match status" value="1"/>
</dbReference>
<dbReference type="InterPro" id="IPR017441">
    <property type="entry name" value="Protein_kinase_ATP_BS"/>
</dbReference>
<organism evidence="11 12">
    <name type="scientific">Tortispora caseinolytica NRRL Y-17796</name>
    <dbReference type="NCBI Taxonomy" id="767744"/>
    <lineage>
        <taxon>Eukaryota</taxon>
        <taxon>Fungi</taxon>
        <taxon>Dikarya</taxon>
        <taxon>Ascomycota</taxon>
        <taxon>Saccharomycotina</taxon>
        <taxon>Trigonopsidomycetes</taxon>
        <taxon>Trigonopsidales</taxon>
        <taxon>Trigonopsidaceae</taxon>
        <taxon>Tortispora</taxon>
    </lineage>
</organism>
<dbReference type="InterPro" id="IPR008271">
    <property type="entry name" value="Ser/Thr_kinase_AS"/>
</dbReference>
<dbReference type="GO" id="GO:0005737">
    <property type="term" value="C:cytoplasm"/>
    <property type="evidence" value="ECO:0007669"/>
    <property type="project" value="TreeGrafter"/>
</dbReference>
<sequence>YETQEIKSYDMVYFYGAQEVKSKKVMTNTATGTGTENIFDDEAGDYILKAGDHLAYRYEIVEVLGKGSFGLVVRCIDHKLGTNVAVKIIRNRKHFRSQANVEVKILQQIMEWDPADEYHFVRLIDHFYFRGHLCIVTELLGYNLFEYIRFNSFSRMPLTIVRSVAYQTLKSLELLHSKSVIHCDLKPENILLNDTDELIVKTIDFGSSCFVHERVYTYIQSRFYRAPEVILSVPYGTPIDMWSLACILVELHTGTPLFPGENEQQQLNCMMELLGPPSPKLLATCPRRSLFFDNYGRPFRVVASNGKVRNPGSRSFSHALQSNDMAFLDFIAKCFFWNPTSRLTAQQALQHDFITG</sequence>
<dbReference type="EMBL" id="KV453841">
    <property type="protein sequence ID" value="ODV92608.1"/>
    <property type="molecule type" value="Genomic_DNA"/>
</dbReference>
<dbReference type="GO" id="GO:0005856">
    <property type="term" value="C:cytoskeleton"/>
    <property type="evidence" value="ECO:0007669"/>
    <property type="project" value="TreeGrafter"/>
</dbReference>
<evidence type="ECO:0000313" key="11">
    <source>
        <dbReference type="EMBL" id="ODV92608.1"/>
    </source>
</evidence>
<evidence type="ECO:0000256" key="6">
    <source>
        <dbReference type="ARBA" id="ARBA00022777"/>
    </source>
</evidence>
<dbReference type="GO" id="GO:0004674">
    <property type="term" value="F:protein serine/threonine kinase activity"/>
    <property type="evidence" value="ECO:0007669"/>
    <property type="project" value="UniProtKB-KW"/>
</dbReference>
<dbReference type="GO" id="GO:0005524">
    <property type="term" value="F:ATP binding"/>
    <property type="evidence" value="ECO:0007669"/>
    <property type="project" value="UniProtKB-UniRule"/>
</dbReference>
<evidence type="ECO:0000256" key="3">
    <source>
        <dbReference type="ARBA" id="ARBA00022527"/>
    </source>
</evidence>
<dbReference type="InterPro" id="IPR050494">
    <property type="entry name" value="Ser_Thr_dual-spec_kinase"/>
</dbReference>